<keyword evidence="3" id="KW-1185">Reference proteome</keyword>
<name>A0ABT1KY00_9ACTN</name>
<dbReference type="SUPFAM" id="SSF103247">
    <property type="entry name" value="TT1751-like"/>
    <property type="match status" value="1"/>
</dbReference>
<dbReference type="RefSeq" id="WP_254181822.1">
    <property type="nucleotide sequence ID" value="NZ_JANARS010000005.1"/>
</dbReference>
<gene>
    <name evidence="2" type="ORF">NCI01_12530</name>
</gene>
<accession>A0ABT1KY00</accession>
<proteinExistence type="predicted"/>
<dbReference type="Gene3D" id="3.30.310.70">
    <property type="entry name" value="TT1751-like domain"/>
    <property type="match status" value="1"/>
</dbReference>
<feature type="domain" description="DUF302" evidence="1">
    <location>
        <begin position="36"/>
        <end position="99"/>
    </location>
</feature>
<dbReference type="EMBL" id="JANARS010000005">
    <property type="protein sequence ID" value="MCP3422623.1"/>
    <property type="molecule type" value="Genomic_DNA"/>
</dbReference>
<evidence type="ECO:0000313" key="2">
    <source>
        <dbReference type="EMBL" id="MCP3422623.1"/>
    </source>
</evidence>
<evidence type="ECO:0000259" key="1">
    <source>
        <dbReference type="Pfam" id="PF03625"/>
    </source>
</evidence>
<dbReference type="InterPro" id="IPR016796">
    <property type="entry name" value="UCP021774"/>
</dbReference>
<dbReference type="CDD" id="cd14797">
    <property type="entry name" value="DUF302"/>
    <property type="match status" value="1"/>
</dbReference>
<organism evidence="2 3">
    <name type="scientific">Nocardioides pinisoli</name>
    <dbReference type="NCBI Taxonomy" id="2950279"/>
    <lineage>
        <taxon>Bacteria</taxon>
        <taxon>Bacillati</taxon>
        <taxon>Actinomycetota</taxon>
        <taxon>Actinomycetes</taxon>
        <taxon>Propionibacteriales</taxon>
        <taxon>Nocardioidaceae</taxon>
        <taxon>Nocardioides</taxon>
    </lineage>
</organism>
<dbReference type="PANTHER" id="PTHR38342:SF1">
    <property type="entry name" value="SLR5037 PROTEIN"/>
    <property type="match status" value="1"/>
</dbReference>
<dbReference type="InterPro" id="IPR035923">
    <property type="entry name" value="TT1751-like_sf"/>
</dbReference>
<dbReference type="Pfam" id="PF03625">
    <property type="entry name" value="DUF302"/>
    <property type="match status" value="1"/>
</dbReference>
<dbReference type="InterPro" id="IPR005180">
    <property type="entry name" value="DUF302"/>
</dbReference>
<reference evidence="2 3" key="1">
    <citation type="submission" date="2022-06" db="EMBL/GenBank/DDBJ databases">
        <authorList>
            <person name="So Y."/>
        </authorList>
    </citation>
    <scope>NUCLEOTIDE SEQUENCE [LARGE SCALE GENOMIC DNA]</scope>
    <source>
        <strain evidence="2 3">STR3</strain>
    </source>
</reference>
<evidence type="ECO:0000313" key="3">
    <source>
        <dbReference type="Proteomes" id="UP001204524"/>
    </source>
</evidence>
<protein>
    <submittedName>
        <fullName evidence="2">DUF302 domain-containing protein</fullName>
    </submittedName>
</protein>
<dbReference type="PANTHER" id="PTHR38342">
    <property type="entry name" value="SLR5037 PROTEIN"/>
    <property type="match status" value="1"/>
</dbReference>
<dbReference type="Proteomes" id="UP001204524">
    <property type="component" value="Unassembled WGS sequence"/>
</dbReference>
<sequence length="136" mass="14054">MADYTLSTRLDRPYADAVEATRTALADQGFGILTEIDLAATMKAKLGVDLPPQVILGACRPPLAYEAIQVDPSIAAVLPCNVVVRALDDSTTLVEAFDPDAMMGLAGAGALDSVAADAKQRLTAALAALAPSPEED</sequence>
<dbReference type="PIRSF" id="PIRSF021774">
    <property type="entry name" value="UCP021774"/>
    <property type="match status" value="1"/>
</dbReference>
<comment type="caution">
    <text evidence="2">The sequence shown here is derived from an EMBL/GenBank/DDBJ whole genome shotgun (WGS) entry which is preliminary data.</text>
</comment>